<sequence length="384" mass="43021">MKKLAIITTHPIQYYAPVFKLLHSRGTINVKVFYTIGHEGTTLYDPGFGKKITWDIPLLDGYPYIFVKNTSGNPGSHHYNGIANPSLMADIESWGANIVLIFGWAYKSHLKAMRYFKGRIPVLFRGDSTLIDQVRPLKKMLRQLLLTWVYRHIDFALYPGKNTLAYFKKYGVKKLVYAPHAVDNERFSIAHTKKSAHLRLNLNIPETATLILYAGKFDYKKDPQLLLQSFKEACVPNTHLLFVGDGMLEIALKNEAASAGNVHFMPFQNQTEMPAVYQAADLFCLPSRGPNETWGLAVNEAMACGKAILVSSKVGCAPDLVKDGFNGATFQAGDKNDLIKKLTLLTASKDTLKQYGRNSFNLIQRFNFTNIVTAIEETVSNFGV</sequence>
<dbReference type="InterPro" id="IPR001296">
    <property type="entry name" value="Glyco_trans_1"/>
</dbReference>
<dbReference type="RefSeq" id="WP_146383168.1">
    <property type="nucleotide sequence ID" value="NZ_VOEJ01000009.1"/>
</dbReference>
<keyword evidence="3" id="KW-1185">Reference proteome</keyword>
<feature type="domain" description="Glycosyl transferase family 1" evidence="1">
    <location>
        <begin position="201"/>
        <end position="359"/>
    </location>
</feature>
<organism evidence="2 3">
    <name type="scientific">Mucilaginibacter pallidiroseus</name>
    <dbReference type="NCBI Taxonomy" id="2599295"/>
    <lineage>
        <taxon>Bacteria</taxon>
        <taxon>Pseudomonadati</taxon>
        <taxon>Bacteroidota</taxon>
        <taxon>Sphingobacteriia</taxon>
        <taxon>Sphingobacteriales</taxon>
        <taxon>Sphingobacteriaceae</taxon>
        <taxon>Mucilaginibacter</taxon>
    </lineage>
</organism>
<evidence type="ECO:0000313" key="3">
    <source>
        <dbReference type="Proteomes" id="UP000320042"/>
    </source>
</evidence>
<comment type="caution">
    <text evidence="2">The sequence shown here is derived from an EMBL/GenBank/DDBJ whole genome shotgun (WGS) entry which is preliminary data.</text>
</comment>
<gene>
    <name evidence="2" type="ORF">FPZ43_17145</name>
</gene>
<dbReference type="EMBL" id="VOEJ01000009">
    <property type="protein sequence ID" value="TWR25197.1"/>
    <property type="molecule type" value="Genomic_DNA"/>
</dbReference>
<dbReference type="InterPro" id="IPR050194">
    <property type="entry name" value="Glycosyltransferase_grp1"/>
</dbReference>
<evidence type="ECO:0000313" key="2">
    <source>
        <dbReference type="EMBL" id="TWR25197.1"/>
    </source>
</evidence>
<dbReference type="PANTHER" id="PTHR45947:SF3">
    <property type="entry name" value="SULFOQUINOVOSYL TRANSFERASE SQD2"/>
    <property type="match status" value="1"/>
</dbReference>
<dbReference type="Pfam" id="PF00534">
    <property type="entry name" value="Glycos_transf_1"/>
    <property type="match status" value="1"/>
</dbReference>
<dbReference type="Proteomes" id="UP000320042">
    <property type="component" value="Unassembled WGS sequence"/>
</dbReference>
<evidence type="ECO:0000259" key="1">
    <source>
        <dbReference type="Pfam" id="PF00534"/>
    </source>
</evidence>
<accession>A0A563U0P4</accession>
<dbReference type="GO" id="GO:0016757">
    <property type="term" value="F:glycosyltransferase activity"/>
    <property type="evidence" value="ECO:0007669"/>
    <property type="project" value="InterPro"/>
</dbReference>
<dbReference type="SUPFAM" id="SSF53756">
    <property type="entry name" value="UDP-Glycosyltransferase/glycogen phosphorylase"/>
    <property type="match status" value="1"/>
</dbReference>
<protein>
    <submittedName>
        <fullName evidence="2">Glycosyltransferase family 4 protein</fullName>
    </submittedName>
</protein>
<keyword evidence="2" id="KW-0808">Transferase</keyword>
<dbReference type="OrthoDB" id="9790710at2"/>
<reference evidence="2 3" key="1">
    <citation type="submission" date="2019-07" db="EMBL/GenBank/DDBJ databases">
        <authorList>
            <person name="Kim J."/>
        </authorList>
    </citation>
    <scope>NUCLEOTIDE SEQUENCE [LARGE SCALE GENOMIC DNA]</scope>
    <source>
        <strain evidence="3">dk17</strain>
    </source>
</reference>
<name>A0A563U0P4_9SPHI</name>
<dbReference type="AlphaFoldDB" id="A0A563U0P4"/>
<proteinExistence type="predicted"/>
<dbReference type="CDD" id="cd03801">
    <property type="entry name" value="GT4_PimA-like"/>
    <property type="match status" value="1"/>
</dbReference>
<dbReference type="Gene3D" id="3.40.50.2000">
    <property type="entry name" value="Glycogen Phosphorylase B"/>
    <property type="match status" value="2"/>
</dbReference>
<dbReference type="PANTHER" id="PTHR45947">
    <property type="entry name" value="SULFOQUINOVOSYL TRANSFERASE SQD2"/>
    <property type="match status" value="1"/>
</dbReference>